<dbReference type="InterPro" id="IPR016890">
    <property type="entry name" value="UCP028520"/>
</dbReference>
<reference evidence="4 5" key="1">
    <citation type="journal article" date="2013" name="Genome Announc.">
        <title>Draft Genome Sequence for Caulobacter sp. Strain OR37, a Bacterium Tolerant to Heavy Metals.</title>
        <authorList>
            <person name="Utturkar S.M."/>
            <person name="Bollmann A."/>
            <person name="Brzoska R.M."/>
            <person name="Klingeman D.M."/>
            <person name="Epstein S.E."/>
            <person name="Palumbo A.V."/>
            <person name="Brown S.D."/>
        </authorList>
    </citation>
    <scope>NUCLEOTIDE SEQUENCE [LARGE SCALE GENOMIC DNA]</scope>
    <source>
        <strain evidence="4 5">OR37</strain>
    </source>
</reference>
<keyword evidence="2" id="KW-0012">Acyltransferase</keyword>
<dbReference type="PIRSF" id="PIRSF028520">
    <property type="entry name" value="UCP028520"/>
    <property type="match status" value="1"/>
</dbReference>
<name>R0E465_CAUVI</name>
<evidence type="ECO:0000256" key="1">
    <source>
        <dbReference type="ARBA" id="ARBA00022679"/>
    </source>
</evidence>
<dbReference type="InterPro" id="IPR050832">
    <property type="entry name" value="Bact_Acetyltransf"/>
</dbReference>
<dbReference type="Gene3D" id="3.40.630.30">
    <property type="match status" value="1"/>
</dbReference>
<dbReference type="PANTHER" id="PTHR43877">
    <property type="entry name" value="AMINOALKYLPHOSPHONATE N-ACETYLTRANSFERASE-RELATED-RELATED"/>
    <property type="match status" value="1"/>
</dbReference>
<dbReference type="Proteomes" id="UP000013063">
    <property type="component" value="Unassembled WGS sequence"/>
</dbReference>
<dbReference type="CDD" id="cd04301">
    <property type="entry name" value="NAT_SF"/>
    <property type="match status" value="1"/>
</dbReference>
<organism evidence="4 5">
    <name type="scientific">Caulobacter vibrioides OR37</name>
    <dbReference type="NCBI Taxonomy" id="1292034"/>
    <lineage>
        <taxon>Bacteria</taxon>
        <taxon>Pseudomonadati</taxon>
        <taxon>Pseudomonadota</taxon>
        <taxon>Alphaproteobacteria</taxon>
        <taxon>Caulobacterales</taxon>
        <taxon>Caulobacteraceae</taxon>
        <taxon>Caulobacter</taxon>
    </lineage>
</organism>
<keyword evidence="1 4" id="KW-0808">Transferase</keyword>
<dbReference type="eggNOG" id="COG3818">
    <property type="taxonomic scope" value="Bacteria"/>
</dbReference>
<dbReference type="Pfam" id="PF00583">
    <property type="entry name" value="Acetyltransf_1"/>
    <property type="match status" value="1"/>
</dbReference>
<evidence type="ECO:0000313" key="4">
    <source>
        <dbReference type="EMBL" id="ENZ80398.1"/>
    </source>
</evidence>
<dbReference type="RefSeq" id="WP_004623356.1">
    <property type="nucleotide sequence ID" value="NZ_APMP01000033.1"/>
</dbReference>
<proteinExistence type="predicted"/>
<dbReference type="PATRIC" id="fig|1292034.3.peg.3686"/>
<dbReference type="InterPro" id="IPR016181">
    <property type="entry name" value="Acyl_CoA_acyltransferase"/>
</dbReference>
<gene>
    <name evidence="4" type="ORF">OR37_03713</name>
</gene>
<evidence type="ECO:0000259" key="3">
    <source>
        <dbReference type="PROSITE" id="PS51186"/>
    </source>
</evidence>
<feature type="domain" description="N-acetyltransferase" evidence="3">
    <location>
        <begin position="3"/>
        <end position="166"/>
    </location>
</feature>
<sequence length="167" mass="18152" precursor="true">MTDTITRLTAADLVGPAGEALLALNNAHAEELSWLEPARLAHLVSEAFVARRIGVADALLLTFDQAADYDSPNFLWFRERYPAFVYVDRVVVTDGARGRGLARRLYDDLFVAARLAGHERIVCEVNSDPPNPASEAFHAALGFVAVGTATIHGGKKTVTYLERTLAT</sequence>
<dbReference type="OrthoDB" id="6182349at2"/>
<dbReference type="GO" id="GO:0016747">
    <property type="term" value="F:acyltransferase activity, transferring groups other than amino-acyl groups"/>
    <property type="evidence" value="ECO:0007669"/>
    <property type="project" value="InterPro"/>
</dbReference>
<evidence type="ECO:0000313" key="5">
    <source>
        <dbReference type="Proteomes" id="UP000013063"/>
    </source>
</evidence>
<evidence type="ECO:0000256" key="2">
    <source>
        <dbReference type="ARBA" id="ARBA00023315"/>
    </source>
</evidence>
<dbReference type="InterPro" id="IPR000182">
    <property type="entry name" value="GNAT_dom"/>
</dbReference>
<keyword evidence="5" id="KW-1185">Reference proteome</keyword>
<dbReference type="PANTHER" id="PTHR43877:SF2">
    <property type="entry name" value="AMINOALKYLPHOSPHONATE N-ACETYLTRANSFERASE-RELATED"/>
    <property type="match status" value="1"/>
</dbReference>
<comment type="caution">
    <text evidence="4">The sequence shown here is derived from an EMBL/GenBank/DDBJ whole genome shotgun (WGS) entry which is preliminary data.</text>
</comment>
<dbReference type="AlphaFoldDB" id="R0E465"/>
<dbReference type="EMBL" id="APMP01000033">
    <property type="protein sequence ID" value="ENZ80398.1"/>
    <property type="molecule type" value="Genomic_DNA"/>
</dbReference>
<accession>R0E465</accession>
<protein>
    <submittedName>
        <fullName evidence="4">Putative acetyltransferase, GNAT superfamily</fullName>
    </submittedName>
</protein>
<dbReference type="PROSITE" id="PS51186">
    <property type="entry name" value="GNAT"/>
    <property type="match status" value="1"/>
</dbReference>
<dbReference type="SUPFAM" id="SSF55729">
    <property type="entry name" value="Acyl-CoA N-acyltransferases (Nat)"/>
    <property type="match status" value="1"/>
</dbReference>